<proteinExistence type="inferred from homology"/>
<protein>
    <submittedName>
        <fullName evidence="4">ADP-ribosylation/Crystallin J1</fullName>
    </submittedName>
</protein>
<dbReference type="RefSeq" id="WP_012832306.1">
    <property type="nucleotide sequence ID" value="NC_013441.1"/>
</dbReference>
<feature type="binding site" evidence="3">
    <location>
        <position position="277"/>
    </location>
    <ligand>
        <name>Mg(2+)</name>
        <dbReference type="ChEBI" id="CHEBI:18420"/>
        <label>1</label>
    </ligand>
</feature>
<dbReference type="Gene3D" id="1.10.4080.10">
    <property type="entry name" value="ADP-ribosylation/Crystallin J1"/>
    <property type="match status" value="1"/>
</dbReference>
<evidence type="ECO:0000256" key="1">
    <source>
        <dbReference type="ARBA" id="ARBA00010702"/>
    </source>
</evidence>
<dbReference type="InterPro" id="IPR005502">
    <property type="entry name" value="Ribosyl_crysJ1"/>
</dbReference>
<dbReference type="Pfam" id="PF03747">
    <property type="entry name" value="ADP_ribosyl_GH"/>
    <property type="match status" value="1"/>
</dbReference>
<comment type="cofactor">
    <cofactor evidence="3">
        <name>Mg(2+)</name>
        <dbReference type="ChEBI" id="CHEBI:18420"/>
    </cofactor>
    <text evidence="3">Binds 2 magnesium ions per subunit.</text>
</comment>
<dbReference type="PANTHER" id="PTHR16222:SF24">
    <property type="entry name" value="ADP-RIBOSYLHYDROLASE ARH3"/>
    <property type="match status" value="1"/>
</dbReference>
<keyword evidence="3" id="KW-0460">Magnesium</keyword>
<feature type="binding site" evidence="3">
    <location>
        <position position="279"/>
    </location>
    <ligand>
        <name>Mg(2+)</name>
        <dbReference type="ChEBI" id="CHEBI:18420"/>
        <label>1</label>
    </ligand>
</feature>
<dbReference type="KEGG" id="gbr:Gbro_0383"/>
<evidence type="ECO:0000313" key="4">
    <source>
        <dbReference type="EMBL" id="ACY19717.1"/>
    </source>
</evidence>
<dbReference type="EMBL" id="CP001802">
    <property type="protein sequence ID" value="ACY19717.1"/>
    <property type="molecule type" value="Genomic_DNA"/>
</dbReference>
<dbReference type="Proteomes" id="UP000001219">
    <property type="component" value="Chromosome"/>
</dbReference>
<feature type="binding site" evidence="3">
    <location>
        <position position="280"/>
    </location>
    <ligand>
        <name>Mg(2+)</name>
        <dbReference type="ChEBI" id="CHEBI:18420"/>
        <label>1</label>
    </ligand>
</feature>
<accession>D0LD97</accession>
<dbReference type="GO" id="GO:0016787">
    <property type="term" value="F:hydrolase activity"/>
    <property type="evidence" value="ECO:0007669"/>
    <property type="project" value="UniProtKB-KW"/>
</dbReference>
<dbReference type="AlphaFoldDB" id="D0LD97"/>
<dbReference type="InterPro" id="IPR050792">
    <property type="entry name" value="ADP-ribosylglycohydrolase"/>
</dbReference>
<reference evidence="4 5" key="2">
    <citation type="journal article" date="2010" name="Stand. Genomic Sci.">
        <title>Complete genome sequence of Gordonia bronchialis type strain (3410).</title>
        <authorList>
            <person name="Ivanova N."/>
            <person name="Sikorski J."/>
            <person name="Jando M."/>
            <person name="Lapidus A."/>
            <person name="Nolan M."/>
            <person name="Lucas S."/>
            <person name="Del Rio T.G."/>
            <person name="Tice H."/>
            <person name="Copeland A."/>
            <person name="Cheng J.F."/>
            <person name="Chen F."/>
            <person name="Bruce D."/>
            <person name="Goodwin L."/>
            <person name="Pitluck S."/>
            <person name="Mavromatis K."/>
            <person name="Ovchinnikova G."/>
            <person name="Pati A."/>
            <person name="Chen A."/>
            <person name="Palaniappan K."/>
            <person name="Land M."/>
            <person name="Hauser L."/>
            <person name="Chang Y.J."/>
            <person name="Jeffries C.D."/>
            <person name="Chain P."/>
            <person name="Saunders E."/>
            <person name="Han C."/>
            <person name="Detter J.C."/>
            <person name="Brettin T."/>
            <person name="Rohde M."/>
            <person name="Goker M."/>
            <person name="Bristow J."/>
            <person name="Eisen J.A."/>
            <person name="Markowitz V."/>
            <person name="Hugenholtz P."/>
            <person name="Klenk H.P."/>
            <person name="Kyrpides N.C."/>
        </authorList>
    </citation>
    <scope>NUCLEOTIDE SEQUENCE [LARGE SCALE GENOMIC DNA]</scope>
    <source>
        <strain evidence="5">ATCC 25592 / DSM 43247 / BCRC 13721 / JCM 3198 / KCTC 3076 / NBRC 16047 / NCTC 10667</strain>
    </source>
</reference>
<feature type="binding site" evidence="3">
    <location>
        <position position="57"/>
    </location>
    <ligand>
        <name>Mg(2+)</name>
        <dbReference type="ChEBI" id="CHEBI:18420"/>
        <label>1</label>
    </ligand>
</feature>
<keyword evidence="5" id="KW-1185">Reference proteome</keyword>
<name>D0LD97_GORB4</name>
<organism evidence="4 5">
    <name type="scientific">Gordonia bronchialis (strain ATCC 25592 / DSM 43247 / BCRC 13721 / JCM 3198 / KCTC 3076 / NBRC 16047 / NCTC 10667)</name>
    <name type="common">Rhodococcus bronchialis</name>
    <dbReference type="NCBI Taxonomy" id="526226"/>
    <lineage>
        <taxon>Bacteria</taxon>
        <taxon>Bacillati</taxon>
        <taxon>Actinomycetota</taxon>
        <taxon>Actinomycetes</taxon>
        <taxon>Mycobacteriales</taxon>
        <taxon>Gordoniaceae</taxon>
        <taxon>Gordonia</taxon>
    </lineage>
</organism>
<dbReference type="SUPFAM" id="SSF101478">
    <property type="entry name" value="ADP-ribosylglycohydrolase"/>
    <property type="match status" value="1"/>
</dbReference>
<evidence type="ECO:0000313" key="5">
    <source>
        <dbReference type="Proteomes" id="UP000001219"/>
    </source>
</evidence>
<gene>
    <name evidence="4" type="ordered locus">Gbro_0383</name>
</gene>
<dbReference type="OrthoDB" id="9798107at2"/>
<dbReference type="GO" id="GO:0046872">
    <property type="term" value="F:metal ion binding"/>
    <property type="evidence" value="ECO:0007669"/>
    <property type="project" value="UniProtKB-KW"/>
</dbReference>
<dbReference type="PANTHER" id="PTHR16222">
    <property type="entry name" value="ADP-RIBOSYLGLYCOHYDROLASE"/>
    <property type="match status" value="1"/>
</dbReference>
<dbReference type="HOGENOM" id="CLU_024566_4_0_11"/>
<dbReference type="InterPro" id="IPR036705">
    <property type="entry name" value="Ribosyl_crysJ1_sf"/>
</dbReference>
<keyword evidence="3" id="KW-0479">Metal-binding</keyword>
<dbReference type="eggNOG" id="COG1397">
    <property type="taxonomic scope" value="Bacteria"/>
</dbReference>
<feature type="binding site" evidence="3">
    <location>
        <position position="59"/>
    </location>
    <ligand>
        <name>Mg(2+)</name>
        <dbReference type="ChEBI" id="CHEBI:18420"/>
        <label>1</label>
    </ligand>
</feature>
<comment type="similarity">
    <text evidence="1">Belongs to the ADP-ribosylglycohydrolase family.</text>
</comment>
<reference evidence="5" key="1">
    <citation type="submission" date="2009-10" db="EMBL/GenBank/DDBJ databases">
        <title>The complete chromosome of Gordonia bronchialis DSM 43247.</title>
        <authorList>
            <consortium name="US DOE Joint Genome Institute (JGI-PGF)"/>
            <person name="Lucas S."/>
            <person name="Copeland A."/>
            <person name="Lapidus A."/>
            <person name="Glavina del Rio T."/>
            <person name="Dalin E."/>
            <person name="Tice H."/>
            <person name="Bruce D."/>
            <person name="Goodwin L."/>
            <person name="Pitluck S."/>
            <person name="Kyrpides N."/>
            <person name="Mavromatis K."/>
            <person name="Ivanova N."/>
            <person name="Ovchinnikova G."/>
            <person name="Saunders E."/>
            <person name="Brettin T."/>
            <person name="Detter J.C."/>
            <person name="Han C."/>
            <person name="Larimer F."/>
            <person name="Land M."/>
            <person name="Hauser L."/>
            <person name="Markowitz V."/>
            <person name="Cheng J.-F."/>
            <person name="Hugenholtz P."/>
            <person name="Woyke T."/>
            <person name="Wu D."/>
            <person name="Jando M."/>
            <person name="Schneider S."/>
            <person name="Goeker M."/>
            <person name="Klenk H.-P."/>
            <person name="Eisen J.A."/>
        </authorList>
    </citation>
    <scope>NUCLEOTIDE SEQUENCE [LARGE SCALE GENOMIC DNA]</scope>
    <source>
        <strain evidence="5">ATCC 25592 / DSM 43247 / BCRC 13721 / JCM 3198 / KCTC 3076 / NBRC 16047 / NCTC 10667</strain>
    </source>
</reference>
<feature type="binding site" evidence="3">
    <location>
        <position position="58"/>
    </location>
    <ligand>
        <name>Mg(2+)</name>
        <dbReference type="ChEBI" id="CHEBI:18420"/>
        <label>1</label>
    </ligand>
</feature>
<evidence type="ECO:0000256" key="2">
    <source>
        <dbReference type="ARBA" id="ARBA00022801"/>
    </source>
</evidence>
<sequence>MTLTPDQLDRVLGAVLGSAVGDALGVPYEFRRPVLADNEYAEMIGGGLGDYAPGEWSDDTSMAVPILEVVATGADLSSDDALDAVAAGFLRWYDDFSGDPPDIGNQTRALLAATRHRLDTEPGGRPGVVMRAESLAFAEAHPRSAGNGALMRTTPVALAHLDDREDLARSARMIAELTHADVFAADSCVLWCEAIRVAILDGHIDIRAGVDLIDDNRRSRWRQWLDSLHSDDPKSFSPNGYTVTALQAAGSAIIGTTRDDPSHLPHALHAAIRIGDDTDTVAAIAGGLLGARWGAKAIPDEWRFAVHGWPLRAHGPTTAQDLTDLVHQQRRYAVRGIE</sequence>
<dbReference type="STRING" id="526226.Gbro_0383"/>
<evidence type="ECO:0000256" key="3">
    <source>
        <dbReference type="PIRSR" id="PIRSR605502-1"/>
    </source>
</evidence>
<keyword evidence="2" id="KW-0378">Hydrolase</keyword>